<evidence type="ECO:0000313" key="1">
    <source>
        <dbReference type="EMBL" id="EDW51165.1"/>
    </source>
</evidence>
<dbReference type="EMBL" id="CH480848">
    <property type="protein sequence ID" value="EDW51165.1"/>
    <property type="molecule type" value="Genomic_DNA"/>
</dbReference>
<protein>
    <submittedName>
        <fullName evidence="1">GM17813</fullName>
    </submittedName>
</protein>
<reference evidence="1 2" key="1">
    <citation type="journal article" date="2007" name="Nature">
        <title>Evolution of genes and genomes on the Drosophila phylogeny.</title>
        <authorList>
            <consortium name="Drosophila 12 Genomes Consortium"/>
            <person name="Clark A.G."/>
            <person name="Eisen M.B."/>
            <person name="Smith D.R."/>
            <person name="Bergman C.M."/>
            <person name="Oliver B."/>
            <person name="Markow T.A."/>
            <person name="Kaufman T.C."/>
            <person name="Kellis M."/>
            <person name="Gelbart W."/>
            <person name="Iyer V.N."/>
            <person name="Pollard D.A."/>
            <person name="Sackton T.B."/>
            <person name="Larracuente A.M."/>
            <person name="Singh N.D."/>
            <person name="Abad J.P."/>
            <person name="Abt D.N."/>
            <person name="Adryan B."/>
            <person name="Aguade M."/>
            <person name="Akashi H."/>
            <person name="Anderson W.W."/>
            <person name="Aquadro C.F."/>
            <person name="Ardell D.H."/>
            <person name="Arguello R."/>
            <person name="Artieri C.G."/>
            <person name="Barbash D.A."/>
            <person name="Barker D."/>
            <person name="Barsanti P."/>
            <person name="Batterham P."/>
            <person name="Batzoglou S."/>
            <person name="Begun D."/>
            <person name="Bhutkar A."/>
            <person name="Blanco E."/>
            <person name="Bosak S.A."/>
            <person name="Bradley R.K."/>
            <person name="Brand A.D."/>
            <person name="Brent M.R."/>
            <person name="Brooks A.N."/>
            <person name="Brown R.H."/>
            <person name="Butlin R.K."/>
            <person name="Caggese C."/>
            <person name="Calvi B.R."/>
            <person name="Bernardo de Carvalho A."/>
            <person name="Caspi A."/>
            <person name="Castrezana S."/>
            <person name="Celniker S.E."/>
            <person name="Chang J.L."/>
            <person name="Chapple C."/>
            <person name="Chatterji S."/>
            <person name="Chinwalla A."/>
            <person name="Civetta A."/>
            <person name="Clifton S.W."/>
            <person name="Comeron J.M."/>
            <person name="Costello J.C."/>
            <person name="Coyne J.A."/>
            <person name="Daub J."/>
            <person name="David R.G."/>
            <person name="Delcher A.L."/>
            <person name="Delehaunty K."/>
            <person name="Do C.B."/>
            <person name="Ebling H."/>
            <person name="Edwards K."/>
            <person name="Eickbush T."/>
            <person name="Evans J.D."/>
            <person name="Filipski A."/>
            <person name="Findeiss S."/>
            <person name="Freyhult E."/>
            <person name="Fulton L."/>
            <person name="Fulton R."/>
            <person name="Garcia A.C."/>
            <person name="Gardiner A."/>
            <person name="Garfield D.A."/>
            <person name="Garvin B.E."/>
            <person name="Gibson G."/>
            <person name="Gilbert D."/>
            <person name="Gnerre S."/>
            <person name="Godfrey J."/>
            <person name="Good R."/>
            <person name="Gotea V."/>
            <person name="Gravely B."/>
            <person name="Greenberg A.J."/>
            <person name="Griffiths-Jones S."/>
            <person name="Gross S."/>
            <person name="Guigo R."/>
            <person name="Gustafson E.A."/>
            <person name="Haerty W."/>
            <person name="Hahn M.W."/>
            <person name="Halligan D.L."/>
            <person name="Halpern A.L."/>
            <person name="Halter G.M."/>
            <person name="Han M.V."/>
            <person name="Heger A."/>
            <person name="Hillier L."/>
            <person name="Hinrichs A.S."/>
            <person name="Holmes I."/>
            <person name="Hoskins R.A."/>
            <person name="Hubisz M.J."/>
            <person name="Hultmark D."/>
            <person name="Huntley M.A."/>
            <person name="Jaffe D.B."/>
            <person name="Jagadeeshan S."/>
            <person name="Jeck W.R."/>
            <person name="Johnson J."/>
            <person name="Jones C.D."/>
            <person name="Jordan W.C."/>
            <person name="Karpen G.H."/>
            <person name="Kataoka E."/>
            <person name="Keightley P.D."/>
            <person name="Kheradpour P."/>
            <person name="Kirkness E.F."/>
            <person name="Koerich L.B."/>
            <person name="Kristiansen K."/>
            <person name="Kudrna D."/>
            <person name="Kulathinal R.J."/>
            <person name="Kumar S."/>
            <person name="Kwok R."/>
            <person name="Lander E."/>
            <person name="Langley C.H."/>
            <person name="Lapoint R."/>
            <person name="Lazzaro B.P."/>
            <person name="Lee S.J."/>
            <person name="Levesque L."/>
            <person name="Li R."/>
            <person name="Lin C.F."/>
            <person name="Lin M.F."/>
            <person name="Lindblad-Toh K."/>
            <person name="Llopart A."/>
            <person name="Long M."/>
            <person name="Low L."/>
            <person name="Lozovsky E."/>
            <person name="Lu J."/>
            <person name="Luo M."/>
            <person name="Machado C.A."/>
            <person name="Makalowski W."/>
            <person name="Marzo M."/>
            <person name="Matsuda M."/>
            <person name="Matzkin L."/>
            <person name="McAllister B."/>
            <person name="McBride C.S."/>
            <person name="McKernan B."/>
            <person name="McKernan K."/>
            <person name="Mendez-Lago M."/>
            <person name="Minx P."/>
            <person name="Mollenhauer M.U."/>
            <person name="Montooth K."/>
            <person name="Mount S.M."/>
            <person name="Mu X."/>
            <person name="Myers E."/>
            <person name="Negre B."/>
            <person name="Newfeld S."/>
            <person name="Nielsen R."/>
            <person name="Noor M.A."/>
            <person name="O'Grady P."/>
            <person name="Pachter L."/>
            <person name="Papaceit M."/>
            <person name="Parisi M.J."/>
            <person name="Parisi M."/>
            <person name="Parts L."/>
            <person name="Pedersen J.S."/>
            <person name="Pesole G."/>
            <person name="Phillippy A.M."/>
            <person name="Ponting C.P."/>
            <person name="Pop M."/>
            <person name="Porcelli D."/>
            <person name="Powell J.R."/>
            <person name="Prohaska S."/>
            <person name="Pruitt K."/>
            <person name="Puig M."/>
            <person name="Quesneville H."/>
            <person name="Ram K.R."/>
            <person name="Rand D."/>
            <person name="Rasmussen M.D."/>
            <person name="Reed L.K."/>
            <person name="Reenan R."/>
            <person name="Reily A."/>
            <person name="Remington K.A."/>
            <person name="Rieger T.T."/>
            <person name="Ritchie M.G."/>
            <person name="Robin C."/>
            <person name="Rogers Y.H."/>
            <person name="Rohde C."/>
            <person name="Rozas J."/>
            <person name="Rubenfield M.J."/>
            <person name="Ruiz A."/>
            <person name="Russo S."/>
            <person name="Salzberg S.L."/>
            <person name="Sanchez-Gracia A."/>
            <person name="Saranga D.J."/>
            <person name="Sato H."/>
            <person name="Schaeffer S.W."/>
            <person name="Schatz M.C."/>
            <person name="Schlenke T."/>
            <person name="Schwartz R."/>
            <person name="Segarra C."/>
            <person name="Singh R.S."/>
            <person name="Sirot L."/>
            <person name="Sirota M."/>
            <person name="Sisneros N.B."/>
            <person name="Smith C.D."/>
            <person name="Smith T.F."/>
            <person name="Spieth J."/>
            <person name="Stage D.E."/>
            <person name="Stark A."/>
            <person name="Stephan W."/>
            <person name="Strausberg R.L."/>
            <person name="Strempel S."/>
            <person name="Sturgill D."/>
            <person name="Sutton G."/>
            <person name="Sutton G.G."/>
            <person name="Tao W."/>
            <person name="Teichmann S."/>
            <person name="Tobari Y.N."/>
            <person name="Tomimura Y."/>
            <person name="Tsolas J.M."/>
            <person name="Valente V.L."/>
            <person name="Venter E."/>
            <person name="Venter J.C."/>
            <person name="Vicario S."/>
            <person name="Vieira F.G."/>
            <person name="Vilella A.J."/>
            <person name="Villasante A."/>
            <person name="Walenz B."/>
            <person name="Wang J."/>
            <person name="Wasserman M."/>
            <person name="Watts T."/>
            <person name="Wilson D."/>
            <person name="Wilson R.K."/>
            <person name="Wing R.A."/>
            <person name="Wolfner M.F."/>
            <person name="Wong A."/>
            <person name="Wong G.K."/>
            <person name="Wu C.I."/>
            <person name="Wu G."/>
            <person name="Yamamoto D."/>
            <person name="Yang H.P."/>
            <person name="Yang S.P."/>
            <person name="Yorke J.A."/>
            <person name="Yoshida K."/>
            <person name="Zdobnov E."/>
            <person name="Zhang P."/>
            <person name="Zhang Y."/>
            <person name="Zimin A.V."/>
            <person name="Baldwin J."/>
            <person name="Abdouelleil A."/>
            <person name="Abdulkadir J."/>
            <person name="Abebe A."/>
            <person name="Abera B."/>
            <person name="Abreu J."/>
            <person name="Acer S.C."/>
            <person name="Aftuck L."/>
            <person name="Alexander A."/>
            <person name="An P."/>
            <person name="Anderson E."/>
            <person name="Anderson S."/>
            <person name="Arachi H."/>
            <person name="Azer M."/>
            <person name="Bachantsang P."/>
            <person name="Barry A."/>
            <person name="Bayul T."/>
            <person name="Berlin A."/>
            <person name="Bessette D."/>
            <person name="Bloom T."/>
            <person name="Blye J."/>
            <person name="Boguslavskiy L."/>
            <person name="Bonnet C."/>
            <person name="Boukhgalter B."/>
            <person name="Bourzgui I."/>
            <person name="Brown A."/>
            <person name="Cahill P."/>
            <person name="Channer S."/>
            <person name="Cheshatsang Y."/>
            <person name="Chuda L."/>
            <person name="Citroen M."/>
            <person name="Collymore A."/>
            <person name="Cooke P."/>
            <person name="Costello M."/>
            <person name="D'Aco K."/>
            <person name="Daza R."/>
            <person name="De Haan G."/>
            <person name="DeGray S."/>
            <person name="DeMaso C."/>
            <person name="Dhargay N."/>
            <person name="Dooley K."/>
            <person name="Dooley E."/>
            <person name="Doricent M."/>
            <person name="Dorje P."/>
            <person name="Dorjee K."/>
            <person name="Dupes A."/>
            <person name="Elong R."/>
            <person name="Falk J."/>
            <person name="Farina A."/>
            <person name="Faro S."/>
            <person name="Ferguson D."/>
            <person name="Fisher S."/>
            <person name="Foley C.D."/>
            <person name="Franke A."/>
            <person name="Friedrich D."/>
            <person name="Gadbois L."/>
            <person name="Gearin G."/>
            <person name="Gearin C.R."/>
            <person name="Giannoukos G."/>
            <person name="Goode T."/>
            <person name="Graham J."/>
            <person name="Grandbois E."/>
            <person name="Grewal S."/>
            <person name="Gyaltsen K."/>
            <person name="Hafez N."/>
            <person name="Hagos B."/>
            <person name="Hall J."/>
            <person name="Henson C."/>
            <person name="Hollinger A."/>
            <person name="Honan T."/>
            <person name="Huard M.D."/>
            <person name="Hughes L."/>
            <person name="Hurhula B."/>
            <person name="Husby M.E."/>
            <person name="Kamat A."/>
            <person name="Kanga B."/>
            <person name="Kashin S."/>
            <person name="Khazanovich D."/>
            <person name="Kisner P."/>
            <person name="Lance K."/>
            <person name="Lara M."/>
            <person name="Lee W."/>
            <person name="Lennon N."/>
            <person name="Letendre F."/>
            <person name="LeVine R."/>
            <person name="Lipovsky A."/>
            <person name="Liu X."/>
            <person name="Liu J."/>
            <person name="Liu S."/>
            <person name="Lokyitsang T."/>
            <person name="Lokyitsang Y."/>
            <person name="Lubonja R."/>
            <person name="Lui A."/>
            <person name="MacDonald P."/>
            <person name="Magnisalis V."/>
            <person name="Maru K."/>
            <person name="Matthews C."/>
            <person name="McCusker W."/>
            <person name="McDonough S."/>
            <person name="Mehta T."/>
            <person name="Meldrim J."/>
            <person name="Meneus L."/>
            <person name="Mihai O."/>
            <person name="Mihalev A."/>
            <person name="Mihova T."/>
            <person name="Mittelman R."/>
            <person name="Mlenga V."/>
            <person name="Montmayeur A."/>
            <person name="Mulrain L."/>
            <person name="Navidi A."/>
            <person name="Naylor J."/>
            <person name="Negash T."/>
            <person name="Nguyen T."/>
            <person name="Nguyen N."/>
            <person name="Nicol R."/>
            <person name="Norbu C."/>
            <person name="Norbu N."/>
            <person name="Novod N."/>
            <person name="O'Neill B."/>
            <person name="Osman S."/>
            <person name="Markiewicz E."/>
            <person name="Oyono O.L."/>
            <person name="Patti C."/>
            <person name="Phunkhang P."/>
            <person name="Pierre F."/>
            <person name="Priest M."/>
            <person name="Raghuraman S."/>
            <person name="Rege F."/>
            <person name="Reyes R."/>
            <person name="Rise C."/>
            <person name="Rogov P."/>
            <person name="Ross K."/>
            <person name="Ryan E."/>
            <person name="Settipalli S."/>
            <person name="Shea T."/>
            <person name="Sherpa N."/>
            <person name="Shi L."/>
            <person name="Shih D."/>
            <person name="Sparrow T."/>
            <person name="Spaulding J."/>
            <person name="Stalker J."/>
            <person name="Stange-Thomann N."/>
            <person name="Stavropoulos S."/>
            <person name="Stone C."/>
            <person name="Strader C."/>
            <person name="Tesfaye S."/>
            <person name="Thomson T."/>
            <person name="Thoulutsang Y."/>
            <person name="Thoulutsang D."/>
            <person name="Topham K."/>
            <person name="Topping I."/>
            <person name="Tsamla T."/>
            <person name="Vassiliev H."/>
            <person name="Vo A."/>
            <person name="Wangchuk T."/>
            <person name="Wangdi T."/>
            <person name="Weiand M."/>
            <person name="Wilkinson J."/>
            <person name="Wilson A."/>
            <person name="Yadav S."/>
            <person name="Young G."/>
            <person name="Yu Q."/>
            <person name="Zembek L."/>
            <person name="Zhong D."/>
            <person name="Zimmer A."/>
            <person name="Zwirko Z."/>
            <person name="Jaffe D.B."/>
            <person name="Alvarez P."/>
            <person name="Brockman W."/>
            <person name="Butler J."/>
            <person name="Chin C."/>
            <person name="Gnerre S."/>
            <person name="Grabherr M."/>
            <person name="Kleber M."/>
            <person name="Mauceli E."/>
            <person name="MacCallum I."/>
        </authorList>
    </citation>
    <scope>NUCLEOTIDE SEQUENCE [LARGE SCALE GENOMIC DNA]</scope>
    <source>
        <strain evidence="2">Rob3c / Tucson 14021-0248.25</strain>
    </source>
</reference>
<name>B4IJH4_DROSE</name>
<keyword evidence="2" id="KW-1185">Reference proteome</keyword>
<dbReference type="Proteomes" id="UP000001292">
    <property type="component" value="Unassembled WGS sequence"/>
</dbReference>
<sequence>MELESEMEMETYQEEQQQKFTIAFRTTVPNLIVHFGYCWSSVDVDVDEEVEVDGQ</sequence>
<dbReference type="HOGENOM" id="CLU_3034599_0_0_1"/>
<organism evidence="2">
    <name type="scientific">Drosophila sechellia</name>
    <name type="common">Fruit fly</name>
    <dbReference type="NCBI Taxonomy" id="7238"/>
    <lineage>
        <taxon>Eukaryota</taxon>
        <taxon>Metazoa</taxon>
        <taxon>Ecdysozoa</taxon>
        <taxon>Arthropoda</taxon>
        <taxon>Hexapoda</taxon>
        <taxon>Insecta</taxon>
        <taxon>Pterygota</taxon>
        <taxon>Neoptera</taxon>
        <taxon>Endopterygota</taxon>
        <taxon>Diptera</taxon>
        <taxon>Brachycera</taxon>
        <taxon>Muscomorpha</taxon>
        <taxon>Ephydroidea</taxon>
        <taxon>Drosophilidae</taxon>
        <taxon>Drosophila</taxon>
        <taxon>Sophophora</taxon>
    </lineage>
</organism>
<dbReference type="AlphaFoldDB" id="B4IJH4"/>
<proteinExistence type="predicted"/>
<gene>
    <name evidence="1" type="primary">Dsec\GM17813</name>
    <name evidence="1" type="ORF">Dsec_GM17813</name>
</gene>
<accession>B4IJH4</accession>
<evidence type="ECO:0000313" key="2">
    <source>
        <dbReference type="Proteomes" id="UP000001292"/>
    </source>
</evidence>